<reference evidence="2 3" key="1">
    <citation type="submission" date="2018-11" db="EMBL/GenBank/DDBJ databases">
        <title>Genome squencing of methanotrophic bacteria isolated from alkaline groundwater in Korea.</title>
        <authorList>
            <person name="Nguyen L.N."/>
        </authorList>
    </citation>
    <scope>NUCLEOTIDE SEQUENCE [LARGE SCALE GENOMIC DNA]</scope>
    <source>
        <strain evidence="2 3">GW6</strain>
    </source>
</reference>
<protein>
    <submittedName>
        <fullName evidence="2">Uncharacterized protein</fullName>
    </submittedName>
</protein>
<evidence type="ECO:0000313" key="2">
    <source>
        <dbReference type="EMBL" id="AZG75908.1"/>
    </source>
</evidence>
<dbReference type="RefSeq" id="WP_124737753.1">
    <property type="nucleotide sequence ID" value="NZ_CP034086.1"/>
</dbReference>
<organism evidence="2 3">
    <name type="scientific">Methylocystis rosea</name>
    <dbReference type="NCBI Taxonomy" id="173366"/>
    <lineage>
        <taxon>Bacteria</taxon>
        <taxon>Pseudomonadati</taxon>
        <taxon>Pseudomonadota</taxon>
        <taxon>Alphaproteobacteria</taxon>
        <taxon>Hyphomicrobiales</taxon>
        <taxon>Methylocystaceae</taxon>
        <taxon>Methylocystis</taxon>
    </lineage>
</organism>
<feature type="compositionally biased region" description="Low complexity" evidence="1">
    <location>
        <begin position="32"/>
        <end position="49"/>
    </location>
</feature>
<dbReference type="AlphaFoldDB" id="A0A3G8M4P4"/>
<accession>A0A3G8M4P4</accession>
<dbReference type="EMBL" id="CP034086">
    <property type="protein sequence ID" value="AZG75908.1"/>
    <property type="molecule type" value="Genomic_DNA"/>
</dbReference>
<evidence type="ECO:0000313" key="3">
    <source>
        <dbReference type="Proteomes" id="UP000273982"/>
    </source>
</evidence>
<feature type="region of interest" description="Disordered" evidence="1">
    <location>
        <begin position="26"/>
        <end position="57"/>
    </location>
</feature>
<proteinExistence type="predicted"/>
<sequence length="131" mass="13957">MKHSSRLTYERHPIAGARLAYDAAPSALARKPATSTKPSASPSPSVARKPAVDSPSRQENLQAILDFLSGALPPALFAEVETALGQYVNGFQEPETPRQPAADRRPRVAADSAGMGDFFARFPAARGIRSV</sequence>
<name>A0A3G8M4P4_9HYPH</name>
<dbReference type="KEGG" id="mros:EHO51_03680"/>
<dbReference type="Proteomes" id="UP000273982">
    <property type="component" value="Chromosome"/>
</dbReference>
<feature type="region of interest" description="Disordered" evidence="1">
    <location>
        <begin position="90"/>
        <end position="110"/>
    </location>
</feature>
<evidence type="ECO:0000256" key="1">
    <source>
        <dbReference type="SAM" id="MobiDB-lite"/>
    </source>
</evidence>
<gene>
    <name evidence="2" type="ORF">EHO51_03680</name>
</gene>